<gene>
    <name evidence="1" type="ORF">O181_013969</name>
</gene>
<dbReference type="Proteomes" id="UP000765509">
    <property type="component" value="Unassembled WGS sequence"/>
</dbReference>
<evidence type="ECO:0000313" key="2">
    <source>
        <dbReference type="Proteomes" id="UP000765509"/>
    </source>
</evidence>
<dbReference type="EMBL" id="AVOT02003680">
    <property type="protein sequence ID" value="MBW0474254.1"/>
    <property type="molecule type" value="Genomic_DNA"/>
</dbReference>
<organism evidence="1 2">
    <name type="scientific">Austropuccinia psidii MF-1</name>
    <dbReference type="NCBI Taxonomy" id="1389203"/>
    <lineage>
        <taxon>Eukaryota</taxon>
        <taxon>Fungi</taxon>
        <taxon>Dikarya</taxon>
        <taxon>Basidiomycota</taxon>
        <taxon>Pucciniomycotina</taxon>
        <taxon>Pucciniomycetes</taxon>
        <taxon>Pucciniales</taxon>
        <taxon>Sphaerophragmiaceae</taxon>
        <taxon>Austropuccinia</taxon>
    </lineage>
</organism>
<dbReference type="OrthoDB" id="4924145at2759"/>
<name>A0A9Q3BXC9_9BASI</name>
<comment type="caution">
    <text evidence="1">The sequence shown here is derived from an EMBL/GenBank/DDBJ whole genome shotgun (WGS) entry which is preliminary data.</text>
</comment>
<protein>
    <submittedName>
        <fullName evidence="1">Uncharacterized protein</fullName>
    </submittedName>
</protein>
<accession>A0A9Q3BXC9</accession>
<proteinExistence type="predicted"/>
<sequence length="77" mass="8703">MGMGFFTEYNDSYVEFQVTNKSGVSCKEKLKLNQTGSTKSMTDHLNDLHNLCNPKKQCVSSGTLDKFVQSRHPKKNT</sequence>
<evidence type="ECO:0000313" key="1">
    <source>
        <dbReference type="EMBL" id="MBW0474254.1"/>
    </source>
</evidence>
<reference evidence="1" key="1">
    <citation type="submission" date="2021-03" db="EMBL/GenBank/DDBJ databases">
        <title>Draft genome sequence of rust myrtle Austropuccinia psidii MF-1, a brazilian biotype.</title>
        <authorList>
            <person name="Quecine M.C."/>
            <person name="Pachon D.M.R."/>
            <person name="Bonatelli M.L."/>
            <person name="Correr F.H."/>
            <person name="Franceschini L.M."/>
            <person name="Leite T.F."/>
            <person name="Margarido G.R.A."/>
            <person name="Almeida C.A."/>
            <person name="Ferrarezi J.A."/>
            <person name="Labate C.A."/>
        </authorList>
    </citation>
    <scope>NUCLEOTIDE SEQUENCE</scope>
    <source>
        <strain evidence="1">MF-1</strain>
    </source>
</reference>
<dbReference type="AlphaFoldDB" id="A0A9Q3BXC9"/>
<keyword evidence="2" id="KW-1185">Reference proteome</keyword>